<accession>A0A4Q1KJE0</accession>
<name>A0A4Q1KJE0_9SPHN</name>
<dbReference type="AlphaFoldDB" id="A0A4Q1KJE0"/>
<dbReference type="CDD" id="cd16441">
    <property type="entry name" value="beta_Kdo_transferase_KpsS"/>
    <property type="match status" value="1"/>
</dbReference>
<evidence type="ECO:0000313" key="2">
    <source>
        <dbReference type="Proteomes" id="UP000290958"/>
    </source>
</evidence>
<dbReference type="OrthoDB" id="9794206at2"/>
<dbReference type="GO" id="GO:0000271">
    <property type="term" value="P:polysaccharide biosynthetic process"/>
    <property type="evidence" value="ECO:0007669"/>
    <property type="project" value="InterPro"/>
</dbReference>
<proteinExistence type="predicted"/>
<dbReference type="InterPro" id="IPR007833">
    <property type="entry name" value="Capsule_polysaccharide_synth"/>
</dbReference>
<reference evidence="2" key="1">
    <citation type="submission" date="2019-01" db="EMBL/GenBank/DDBJ databases">
        <title>Cytophagaceae bacterium strain CAR-16.</title>
        <authorList>
            <person name="Chen W.-M."/>
        </authorList>
    </citation>
    <scope>NUCLEOTIDE SEQUENCE [LARGE SCALE GENOMIC DNA]</scope>
    <source>
        <strain evidence="2">CHR27</strain>
    </source>
</reference>
<keyword evidence="2" id="KW-1185">Reference proteome</keyword>
<dbReference type="RefSeq" id="WP_129403471.1">
    <property type="nucleotide sequence ID" value="NZ_SBKP01000003.1"/>
</dbReference>
<comment type="caution">
    <text evidence="1">The sequence shown here is derived from an EMBL/GenBank/DDBJ whole genome shotgun (WGS) entry which is preliminary data.</text>
</comment>
<sequence>MKNVGIAKRRFLFLQGPQGPFFWQLAQHIQQMGYPVYRINMNGGDQIDWPGEAANYRGGPSGWNRYLDGFMRDNRITDILLFGDCRPLHMAAHGMAKLRGVNIHVFEEGYIRPHWVTMEPDGVNGHSSLPRDPDILLKMAAQLAPLPPATEITASFRRRMRDAVRYYLATSLNRWQFPFYRSHRPDWPIAEAAGWALKYVRQRLHARRDAAALAQVGQSPYFLFPLQLNSDYQIRAHSPFSSMYDAVLYVMESFARFAPEGTKLVIKEHPFDCQFRSWRRFLDRHARWLGMEDRVLHASGGDLTAMARDSIGIVTVNSTSGTLGLSQGVPVFVLGNAIYDIPGITHQGKLDDYWPAPQPPEQDVYDAFRRVLHARCLIPGGFASESAVATLIRSALERLFDDPAHIPVRIEPGHSIATAQAAAEVSTALPVSASTGA</sequence>
<organism evidence="1 2">
    <name type="scientific">Sphingobium fluviale</name>
    <dbReference type="NCBI Taxonomy" id="2506423"/>
    <lineage>
        <taxon>Bacteria</taxon>
        <taxon>Pseudomonadati</taxon>
        <taxon>Pseudomonadota</taxon>
        <taxon>Alphaproteobacteria</taxon>
        <taxon>Sphingomonadales</taxon>
        <taxon>Sphingomonadaceae</taxon>
        <taxon>Sphingobium</taxon>
    </lineage>
</organism>
<dbReference type="EMBL" id="SBKP01000003">
    <property type="protein sequence ID" value="RXR29933.1"/>
    <property type="molecule type" value="Genomic_DNA"/>
</dbReference>
<dbReference type="GO" id="GO:0015774">
    <property type="term" value="P:polysaccharide transport"/>
    <property type="evidence" value="ECO:0007669"/>
    <property type="project" value="InterPro"/>
</dbReference>
<gene>
    <name evidence="1" type="ORF">EQG66_05200</name>
</gene>
<protein>
    <submittedName>
        <fullName evidence="1">Capsular biosynthesis protein</fullName>
    </submittedName>
</protein>
<dbReference type="Pfam" id="PF05159">
    <property type="entry name" value="Capsule_synth"/>
    <property type="match status" value="1"/>
</dbReference>
<evidence type="ECO:0000313" key="1">
    <source>
        <dbReference type="EMBL" id="RXR29933.1"/>
    </source>
</evidence>
<dbReference type="Proteomes" id="UP000290958">
    <property type="component" value="Unassembled WGS sequence"/>
</dbReference>